<feature type="non-terminal residue" evidence="2">
    <location>
        <position position="1"/>
    </location>
</feature>
<evidence type="ECO:0000256" key="1">
    <source>
        <dbReference type="SAM" id="SignalP"/>
    </source>
</evidence>
<feature type="chain" id="PRO_5039948413" evidence="1">
    <location>
        <begin position="21"/>
        <end position="58"/>
    </location>
</feature>
<feature type="signal peptide" evidence="1">
    <location>
        <begin position="1"/>
        <end position="20"/>
    </location>
</feature>
<dbReference type="AlphaFoldDB" id="A0A9K3D3R4"/>
<protein>
    <submittedName>
        <fullName evidence="2">Uncharacterized protein</fullName>
    </submittedName>
</protein>
<organism evidence="2 3">
    <name type="scientific">Kipferlia bialata</name>
    <dbReference type="NCBI Taxonomy" id="797122"/>
    <lineage>
        <taxon>Eukaryota</taxon>
        <taxon>Metamonada</taxon>
        <taxon>Carpediemonas-like organisms</taxon>
        <taxon>Kipferlia</taxon>
    </lineage>
</organism>
<accession>A0A9K3D3R4</accession>
<evidence type="ECO:0000313" key="2">
    <source>
        <dbReference type="EMBL" id="GIQ88593.1"/>
    </source>
</evidence>
<name>A0A9K3D3R4_9EUKA</name>
<keyword evidence="3" id="KW-1185">Reference proteome</keyword>
<sequence length="58" mass="6976">VLYWLAVMLIITQVRRLISARDQMRSLHFQIENEMSRARVYSTLGMAPRRARRTEIRD</sequence>
<comment type="caution">
    <text evidence="2">The sequence shown here is derived from an EMBL/GenBank/DDBJ whole genome shotgun (WGS) entry which is preliminary data.</text>
</comment>
<dbReference type="Proteomes" id="UP000265618">
    <property type="component" value="Unassembled WGS sequence"/>
</dbReference>
<proteinExistence type="predicted"/>
<keyword evidence="1" id="KW-0732">Signal</keyword>
<reference evidence="2 3" key="1">
    <citation type="journal article" date="2018" name="PLoS ONE">
        <title>The draft genome of Kipferlia bialata reveals reductive genome evolution in fornicate parasites.</title>
        <authorList>
            <person name="Tanifuji G."/>
            <person name="Takabayashi S."/>
            <person name="Kume K."/>
            <person name="Takagi M."/>
            <person name="Nakayama T."/>
            <person name="Kamikawa R."/>
            <person name="Inagaki Y."/>
            <person name="Hashimoto T."/>
        </authorList>
    </citation>
    <scope>NUCLEOTIDE SEQUENCE [LARGE SCALE GENOMIC DNA]</scope>
    <source>
        <strain evidence="2">NY0173</strain>
    </source>
</reference>
<gene>
    <name evidence="2" type="ORF">KIPB_010882</name>
</gene>
<dbReference type="EMBL" id="BDIP01004213">
    <property type="protein sequence ID" value="GIQ88593.1"/>
    <property type="molecule type" value="Genomic_DNA"/>
</dbReference>
<evidence type="ECO:0000313" key="3">
    <source>
        <dbReference type="Proteomes" id="UP000265618"/>
    </source>
</evidence>